<gene>
    <name evidence="6" type="ORF">AMS68_006556</name>
</gene>
<dbReference type="Proteomes" id="UP000503462">
    <property type="component" value="Chromosome 4"/>
</dbReference>
<evidence type="ECO:0000256" key="1">
    <source>
        <dbReference type="ARBA" id="ARBA00007682"/>
    </source>
</evidence>
<accession>A0A6H0Y2F5</accession>
<reference evidence="6 7" key="1">
    <citation type="journal article" date="2016" name="Sci. Rep.">
        <title>Peltaster fructicola genome reveals evolution from an invasive phytopathogen to an ectophytic parasite.</title>
        <authorList>
            <person name="Xu C."/>
            <person name="Chen H."/>
            <person name="Gleason M.L."/>
            <person name="Xu J.R."/>
            <person name="Liu H."/>
            <person name="Zhang R."/>
            <person name="Sun G."/>
        </authorList>
    </citation>
    <scope>NUCLEOTIDE SEQUENCE [LARGE SCALE GENOMIC DNA]</scope>
    <source>
        <strain evidence="6 7">LNHT1506</strain>
    </source>
</reference>
<dbReference type="OrthoDB" id="25391at2759"/>
<evidence type="ECO:0000256" key="2">
    <source>
        <dbReference type="ARBA" id="ARBA00023015"/>
    </source>
</evidence>
<keyword evidence="7" id="KW-1185">Reference proteome</keyword>
<dbReference type="Pfam" id="PF04153">
    <property type="entry name" value="NOT2_3_5_C"/>
    <property type="match status" value="1"/>
</dbReference>
<evidence type="ECO:0000313" key="7">
    <source>
        <dbReference type="Proteomes" id="UP000503462"/>
    </source>
</evidence>
<evidence type="ECO:0000313" key="6">
    <source>
        <dbReference type="EMBL" id="QIX01039.1"/>
    </source>
</evidence>
<keyword evidence="2" id="KW-0805">Transcription regulation</keyword>
<dbReference type="Gene3D" id="2.30.30.1020">
    <property type="entry name" value="CCR4-NOT complex subunit 2/3/5, C-terminal domain"/>
    <property type="match status" value="1"/>
</dbReference>
<feature type="region of interest" description="Disordered" evidence="4">
    <location>
        <begin position="84"/>
        <end position="107"/>
    </location>
</feature>
<feature type="region of interest" description="Disordered" evidence="4">
    <location>
        <begin position="120"/>
        <end position="171"/>
    </location>
</feature>
<evidence type="ECO:0000256" key="3">
    <source>
        <dbReference type="ARBA" id="ARBA00023163"/>
    </source>
</evidence>
<comment type="similarity">
    <text evidence="1">Belongs to the CNOT2/3/5 family.</text>
</comment>
<feature type="region of interest" description="Disordered" evidence="4">
    <location>
        <begin position="1"/>
        <end position="37"/>
    </location>
</feature>
<dbReference type="GO" id="GO:0030015">
    <property type="term" value="C:CCR4-NOT core complex"/>
    <property type="evidence" value="ECO:0007669"/>
    <property type="project" value="InterPro"/>
</dbReference>
<evidence type="ECO:0000256" key="4">
    <source>
        <dbReference type="SAM" id="MobiDB-lite"/>
    </source>
</evidence>
<dbReference type="GO" id="GO:0000289">
    <property type="term" value="P:nuclear-transcribed mRNA poly(A) tail shortening"/>
    <property type="evidence" value="ECO:0007669"/>
    <property type="project" value="UniProtKB-ARBA"/>
</dbReference>
<dbReference type="InterPro" id="IPR038635">
    <property type="entry name" value="CCR4-NOT_su2/3/5_C_sf"/>
</dbReference>
<keyword evidence="3" id="KW-0804">Transcription</keyword>
<sequence>MSVHPASAAYPSRQTPRLQNSSKTPLGNGSGWGFGLPGTSTSGNNAVGSLGNNLGGSTGFGSGLTSNRPAQLSGFAQVMGGGGGNSIDMSDFPSLSGGPQPTANAAQSTWNGGIIRSQSQQRLNQPVVQANTHQTQRVPSTAPSQQSIERPQSPAEQEAGGGGDEFPPLGGQINGDMFGVTGLRSPEGLRSTNGQLGRNVLPFRDAQPPLSQNTTVQSNNSRTVGSNVKRYADMNDKEKYGLEGLAAAYEARKAVESGHPVDESLPVVMRSGLFFGQDLNALGMDLDSPEPIWPTFTAFPASTSQAQGASTSNGVFDFHDRAIVPEFALPPAYTVTNVPPLAGRLGSLSDETLFCIFYQNPRDLLQEQAAQELNARDWRWHKVLRQWLQKDSQHGASANSAAGGGAGSSLPILDLTNGTPVGVPPQRVSADIERGVYIFFDVMNWRRERREFVLAFTELDQRFTPEMNMVGVAGSALGLNIGAGGPAREGLTNTQ</sequence>
<dbReference type="EMBL" id="CP051142">
    <property type="protein sequence ID" value="QIX01039.1"/>
    <property type="molecule type" value="Genomic_DNA"/>
</dbReference>
<feature type="compositionally biased region" description="Polar residues" evidence="4">
    <location>
        <begin position="97"/>
        <end position="107"/>
    </location>
</feature>
<dbReference type="AlphaFoldDB" id="A0A6H0Y2F5"/>
<protein>
    <recommendedName>
        <fullName evidence="5">NOT2/NOT3/NOT5 C-terminal domain-containing protein</fullName>
    </recommendedName>
</protein>
<feature type="compositionally biased region" description="Polar residues" evidence="4">
    <location>
        <begin position="12"/>
        <end position="27"/>
    </location>
</feature>
<feature type="domain" description="NOT2/NOT3/NOT5 C-terminal" evidence="5">
    <location>
        <begin position="320"/>
        <end position="459"/>
    </location>
</feature>
<dbReference type="GO" id="GO:0006355">
    <property type="term" value="P:regulation of DNA-templated transcription"/>
    <property type="evidence" value="ECO:0007669"/>
    <property type="project" value="InterPro"/>
</dbReference>
<name>A0A6H0Y2F5_9PEZI</name>
<dbReference type="InterPro" id="IPR040168">
    <property type="entry name" value="Not2/3/5"/>
</dbReference>
<proteinExistence type="inferred from homology"/>
<organism evidence="6 7">
    <name type="scientific">Peltaster fructicola</name>
    <dbReference type="NCBI Taxonomy" id="286661"/>
    <lineage>
        <taxon>Eukaryota</taxon>
        <taxon>Fungi</taxon>
        <taxon>Dikarya</taxon>
        <taxon>Ascomycota</taxon>
        <taxon>Pezizomycotina</taxon>
        <taxon>Dothideomycetes</taxon>
        <taxon>Dothideomycetes incertae sedis</taxon>
        <taxon>Peltaster</taxon>
    </lineage>
</organism>
<dbReference type="InterPro" id="IPR007282">
    <property type="entry name" value="NOT2/3/5_C"/>
</dbReference>
<dbReference type="PANTHER" id="PTHR23326">
    <property type="entry name" value="CCR4 NOT-RELATED"/>
    <property type="match status" value="1"/>
</dbReference>
<feature type="compositionally biased region" description="Polar residues" evidence="4">
    <location>
        <begin position="120"/>
        <end position="150"/>
    </location>
</feature>
<evidence type="ECO:0000259" key="5">
    <source>
        <dbReference type="Pfam" id="PF04153"/>
    </source>
</evidence>